<dbReference type="GO" id="GO:0002161">
    <property type="term" value="F:aminoacyl-tRNA deacylase activity"/>
    <property type="evidence" value="ECO:0007669"/>
    <property type="project" value="InterPro"/>
</dbReference>
<keyword evidence="7 12" id="KW-0648">Protein biosynthesis</keyword>
<dbReference type="InterPro" id="IPR002316">
    <property type="entry name" value="Pro-tRNA-ligase_IIa"/>
</dbReference>
<proteinExistence type="inferred from homology"/>
<dbReference type="RefSeq" id="WP_046497445.1">
    <property type="nucleotide sequence ID" value="NZ_CGIH01000027.1"/>
</dbReference>
<dbReference type="GO" id="GO:0005829">
    <property type="term" value="C:cytosol"/>
    <property type="evidence" value="ECO:0007669"/>
    <property type="project" value="TreeGrafter"/>
</dbReference>
<reference evidence="14 15" key="1">
    <citation type="submission" date="2015-03" db="EMBL/GenBank/DDBJ databases">
        <authorList>
            <person name="Murphy D."/>
        </authorList>
    </citation>
    <scope>NUCLEOTIDE SEQUENCE [LARGE SCALE GENOMIC DNA]</scope>
    <source>
        <strain evidence="14 15">OL-4</strain>
    </source>
</reference>
<dbReference type="PANTHER" id="PTHR42753">
    <property type="entry name" value="MITOCHONDRIAL RIBOSOME PROTEIN L39/PROLYL-TRNA LIGASE FAMILY MEMBER"/>
    <property type="match status" value="1"/>
</dbReference>
<dbReference type="NCBIfam" id="NF006625">
    <property type="entry name" value="PRK09194.1"/>
    <property type="match status" value="1"/>
</dbReference>
<dbReference type="InterPro" id="IPR007214">
    <property type="entry name" value="YbaK/aa-tRNA-synth-assoc-dom"/>
</dbReference>
<comment type="subunit">
    <text evidence="2 12">Homodimer.</text>
</comment>
<keyword evidence="4 12" id="KW-0436">Ligase</keyword>
<dbReference type="Gene3D" id="3.40.50.800">
    <property type="entry name" value="Anticodon-binding domain"/>
    <property type="match status" value="1"/>
</dbReference>
<dbReference type="GO" id="GO:0004827">
    <property type="term" value="F:proline-tRNA ligase activity"/>
    <property type="evidence" value="ECO:0007669"/>
    <property type="project" value="UniProtKB-UniRule"/>
</dbReference>
<keyword evidence="5 12" id="KW-0547">Nucleotide-binding</keyword>
<dbReference type="PIRSF" id="PIRSF001535">
    <property type="entry name" value="ProRS_1"/>
    <property type="match status" value="1"/>
</dbReference>
<sequence length="568" mass="64263">MKASQLFFPTLREVPSEAEIISHQLLLRAGFMRKTSAGVYTYLPMALRVLKKIENIVREEMDKAGGQEILMPIIQPQEIWEKSGRWSLYGNEMFRLKDRHDRGFALGPTHEEIITTLVDGEVHSYRDLPLLLYQIQNKYRDEIRPRFGLMRGREFIMKDLYSFDLDEAGLDVSYKKMYKAYKAIYDRLGLDYRVVEADSGAIGGNESHEFMVLAESGESVIVYCQKCDYAANVEKAECGLEKQEPPVNNQQEMIKISTPGQRTIQDLVDFTGRPASEQIKTLMYVADGELVAVILRGDRELNEIKLKNVLQCQDLFMADEMTVREKCQAGFGSLGPVGLNVPIYADLETERLQNFTCGANEDDYHFTNVNLGRDFVPEIIADLRNAEAGDICPVCGEPLYTIRGIEVGHIFKLGTKYSDALDATYRDQNGQDQAIVMGCYGIGISRTLAAAVEQKNDADGIIWPLAIAPYQVIIIPVNNKKDDQVEAANYLYKELLNQGVEVILDDRDERAGVKFKDADLIGIPLRITIGPKSLQENKAEVKKRWDEEILLVEMDHVVQHVLDTIKNV</sequence>
<keyword evidence="15" id="KW-1185">Reference proteome</keyword>
<dbReference type="PRINTS" id="PR01046">
    <property type="entry name" value="TRNASYNTHPRO"/>
</dbReference>
<dbReference type="GO" id="GO:0006433">
    <property type="term" value="P:prolyl-tRNA aminoacylation"/>
    <property type="evidence" value="ECO:0007669"/>
    <property type="project" value="UniProtKB-UniRule"/>
</dbReference>
<dbReference type="NCBIfam" id="TIGR00409">
    <property type="entry name" value="proS_fam_II"/>
    <property type="match status" value="1"/>
</dbReference>
<evidence type="ECO:0000256" key="10">
    <source>
        <dbReference type="ARBA" id="ARBA00053664"/>
    </source>
</evidence>
<comment type="similarity">
    <text evidence="11 12">Belongs to the class-II aminoacyl-tRNA synthetase family. ProS type 1 subfamily.</text>
</comment>
<gene>
    <name evidence="12" type="primary">proS</name>
    <name evidence="14" type="ORF">1614</name>
</gene>
<dbReference type="InterPro" id="IPR044140">
    <property type="entry name" value="ProRS_anticodon_short"/>
</dbReference>
<keyword evidence="3 12" id="KW-0963">Cytoplasm</keyword>
<evidence type="ECO:0000256" key="7">
    <source>
        <dbReference type="ARBA" id="ARBA00022917"/>
    </source>
</evidence>
<dbReference type="EC" id="6.1.1.15" evidence="12"/>
<evidence type="ECO:0000256" key="5">
    <source>
        <dbReference type="ARBA" id="ARBA00022741"/>
    </source>
</evidence>
<organism evidence="14 15">
    <name type="scientific">Syntrophomonas zehnderi OL-4</name>
    <dbReference type="NCBI Taxonomy" id="690567"/>
    <lineage>
        <taxon>Bacteria</taxon>
        <taxon>Bacillati</taxon>
        <taxon>Bacillota</taxon>
        <taxon>Clostridia</taxon>
        <taxon>Eubacteriales</taxon>
        <taxon>Syntrophomonadaceae</taxon>
        <taxon>Syntrophomonas</taxon>
    </lineage>
</organism>
<dbReference type="CDD" id="cd04334">
    <property type="entry name" value="ProRS-INS"/>
    <property type="match status" value="1"/>
</dbReference>
<dbReference type="InterPro" id="IPR050062">
    <property type="entry name" value="Pro-tRNA_synthetase"/>
</dbReference>
<dbReference type="SUPFAM" id="SSF52954">
    <property type="entry name" value="Class II aaRS ABD-related"/>
    <property type="match status" value="1"/>
</dbReference>
<evidence type="ECO:0000256" key="11">
    <source>
        <dbReference type="ARBA" id="ARBA00060755"/>
    </source>
</evidence>
<keyword evidence="6 12" id="KW-0067">ATP-binding</keyword>
<dbReference type="FunFam" id="3.30.930.10:FF:000066">
    <property type="entry name" value="Proline--tRNA ligase"/>
    <property type="match status" value="1"/>
</dbReference>
<evidence type="ECO:0000256" key="1">
    <source>
        <dbReference type="ARBA" id="ARBA00004496"/>
    </source>
</evidence>
<dbReference type="Pfam" id="PF00587">
    <property type="entry name" value="tRNA-synt_2b"/>
    <property type="match status" value="1"/>
</dbReference>
<dbReference type="FunFam" id="3.30.930.10:FF:000065">
    <property type="entry name" value="Proline--tRNA ligase"/>
    <property type="match status" value="1"/>
</dbReference>
<dbReference type="SUPFAM" id="SSF55826">
    <property type="entry name" value="YbaK/ProRS associated domain"/>
    <property type="match status" value="1"/>
</dbReference>
<evidence type="ECO:0000313" key="14">
    <source>
        <dbReference type="EMBL" id="CFX67132.1"/>
    </source>
</evidence>
<dbReference type="PANTHER" id="PTHR42753:SF2">
    <property type="entry name" value="PROLINE--TRNA LIGASE"/>
    <property type="match status" value="1"/>
</dbReference>
<dbReference type="InterPro" id="IPR036621">
    <property type="entry name" value="Anticodon-bd_dom_sf"/>
</dbReference>
<dbReference type="InterPro" id="IPR004500">
    <property type="entry name" value="Pro-tRNA-synth_IIa_bac-type"/>
</dbReference>
<comment type="subcellular location">
    <subcellularLocation>
        <location evidence="1 12">Cytoplasm</location>
    </subcellularLocation>
</comment>
<dbReference type="GO" id="GO:0140096">
    <property type="term" value="F:catalytic activity, acting on a protein"/>
    <property type="evidence" value="ECO:0007669"/>
    <property type="project" value="UniProtKB-ARBA"/>
</dbReference>
<dbReference type="CDD" id="cd00779">
    <property type="entry name" value="ProRS_core_prok"/>
    <property type="match status" value="1"/>
</dbReference>
<feature type="domain" description="Aminoacyl-transfer RNA synthetases class-II family profile" evidence="13">
    <location>
        <begin position="38"/>
        <end position="464"/>
    </location>
</feature>
<dbReference type="Pfam" id="PF03129">
    <property type="entry name" value="HGTP_anticodon"/>
    <property type="match status" value="1"/>
</dbReference>
<dbReference type="InterPro" id="IPR033730">
    <property type="entry name" value="ProRS_core_prok"/>
</dbReference>
<protein>
    <recommendedName>
        <fullName evidence="12">Proline--tRNA ligase</fullName>
        <ecNumber evidence="12">6.1.1.15</ecNumber>
    </recommendedName>
    <alternativeName>
        <fullName evidence="12">Prolyl-tRNA synthetase</fullName>
        <shortName evidence="12">ProRS</shortName>
    </alternativeName>
</protein>
<dbReference type="GO" id="GO:0005524">
    <property type="term" value="F:ATP binding"/>
    <property type="evidence" value="ECO:0007669"/>
    <property type="project" value="UniProtKB-UniRule"/>
</dbReference>
<dbReference type="Proteomes" id="UP000045545">
    <property type="component" value="Unassembled WGS sequence"/>
</dbReference>
<dbReference type="InterPro" id="IPR006195">
    <property type="entry name" value="aa-tRNA-synth_II"/>
</dbReference>
<keyword evidence="8 12" id="KW-0030">Aminoacyl-tRNA synthetase</keyword>
<dbReference type="HAMAP" id="MF_01569">
    <property type="entry name" value="Pro_tRNA_synth_type1"/>
    <property type="match status" value="1"/>
</dbReference>
<evidence type="ECO:0000256" key="3">
    <source>
        <dbReference type="ARBA" id="ARBA00022490"/>
    </source>
</evidence>
<dbReference type="InterPro" id="IPR004154">
    <property type="entry name" value="Anticodon-bd"/>
</dbReference>
<dbReference type="OrthoDB" id="9809052at2"/>
<evidence type="ECO:0000313" key="15">
    <source>
        <dbReference type="Proteomes" id="UP000045545"/>
    </source>
</evidence>
<dbReference type="InterPro" id="IPR002314">
    <property type="entry name" value="aa-tRNA-synt_IIb"/>
</dbReference>
<evidence type="ECO:0000256" key="12">
    <source>
        <dbReference type="HAMAP-Rule" id="MF_01569"/>
    </source>
</evidence>
<accession>A0A0E4GAS7</accession>
<dbReference type="Gene3D" id="3.90.960.10">
    <property type="entry name" value="YbaK/aminoacyl-tRNA synthetase-associated domain"/>
    <property type="match status" value="1"/>
</dbReference>
<evidence type="ECO:0000256" key="9">
    <source>
        <dbReference type="ARBA" id="ARBA00047671"/>
    </source>
</evidence>
<comment type="domain">
    <text evidence="12">Consists of three domains: the N-terminal catalytic domain, the editing domain and the C-terminal anticodon-binding domain.</text>
</comment>
<dbReference type="FunFam" id="3.40.50.800:FF:000011">
    <property type="entry name" value="Proline--tRNA ligase"/>
    <property type="match status" value="1"/>
</dbReference>
<dbReference type="InterPro" id="IPR036754">
    <property type="entry name" value="YbaK/aa-tRNA-synt-asso_dom_sf"/>
</dbReference>
<evidence type="ECO:0000256" key="8">
    <source>
        <dbReference type="ARBA" id="ARBA00023146"/>
    </source>
</evidence>
<dbReference type="PROSITE" id="PS50862">
    <property type="entry name" value="AA_TRNA_LIGASE_II"/>
    <property type="match status" value="1"/>
</dbReference>
<evidence type="ECO:0000259" key="13">
    <source>
        <dbReference type="PROSITE" id="PS50862"/>
    </source>
</evidence>
<comment type="function">
    <text evidence="10 12">Catalyzes the attachment of proline to tRNA(Pro) in a two-step reaction: proline is first activated by ATP to form Pro-AMP and then transferred to the acceptor end of tRNA(Pro). As ProRS can inadvertently accommodate and process non-cognate amino acids such as alanine and cysteine, to avoid such errors it has two additional distinct editing activities against alanine. One activity is designated as 'pretransfer' editing and involves the tRNA(Pro)-independent hydrolysis of activated Ala-AMP. The other activity is designated 'posttransfer' editing and involves deacylation of mischarged Ala-tRNA(Pro). The misacylated Cys-tRNA(Pro) is not edited by ProRS.</text>
</comment>
<evidence type="ECO:0000256" key="4">
    <source>
        <dbReference type="ARBA" id="ARBA00022598"/>
    </source>
</evidence>
<dbReference type="InterPro" id="IPR045864">
    <property type="entry name" value="aa-tRNA-synth_II/BPL/LPL"/>
</dbReference>
<evidence type="ECO:0000256" key="2">
    <source>
        <dbReference type="ARBA" id="ARBA00011738"/>
    </source>
</evidence>
<dbReference type="AlphaFoldDB" id="A0A0E4GAS7"/>
<dbReference type="STRING" id="690567.1614"/>
<dbReference type="Gene3D" id="3.30.930.10">
    <property type="entry name" value="Bira Bifunctional Protein, Domain 2"/>
    <property type="match status" value="2"/>
</dbReference>
<name>A0A0E4GAS7_9FIRM</name>
<dbReference type="GO" id="GO:0016740">
    <property type="term" value="F:transferase activity"/>
    <property type="evidence" value="ECO:0007669"/>
    <property type="project" value="UniProtKB-ARBA"/>
</dbReference>
<dbReference type="CDD" id="cd00861">
    <property type="entry name" value="ProRS_anticodon_short"/>
    <property type="match status" value="1"/>
</dbReference>
<dbReference type="SUPFAM" id="SSF55681">
    <property type="entry name" value="Class II aaRS and biotin synthetases"/>
    <property type="match status" value="1"/>
</dbReference>
<dbReference type="InterPro" id="IPR023717">
    <property type="entry name" value="Pro-tRNA-Synthase_IIa_type1"/>
</dbReference>
<dbReference type="EMBL" id="CGIH01000027">
    <property type="protein sequence ID" value="CFX67132.1"/>
    <property type="molecule type" value="Genomic_DNA"/>
</dbReference>
<comment type="catalytic activity">
    <reaction evidence="9 12">
        <text>tRNA(Pro) + L-proline + ATP = L-prolyl-tRNA(Pro) + AMP + diphosphate</text>
        <dbReference type="Rhea" id="RHEA:14305"/>
        <dbReference type="Rhea" id="RHEA-COMP:9700"/>
        <dbReference type="Rhea" id="RHEA-COMP:9702"/>
        <dbReference type="ChEBI" id="CHEBI:30616"/>
        <dbReference type="ChEBI" id="CHEBI:33019"/>
        <dbReference type="ChEBI" id="CHEBI:60039"/>
        <dbReference type="ChEBI" id="CHEBI:78442"/>
        <dbReference type="ChEBI" id="CHEBI:78532"/>
        <dbReference type="ChEBI" id="CHEBI:456215"/>
        <dbReference type="EC" id="6.1.1.15"/>
    </reaction>
</comment>
<dbReference type="Pfam" id="PF04073">
    <property type="entry name" value="tRNA_edit"/>
    <property type="match status" value="1"/>
</dbReference>
<evidence type="ECO:0000256" key="6">
    <source>
        <dbReference type="ARBA" id="ARBA00022840"/>
    </source>
</evidence>